<dbReference type="Gene3D" id="3.40.50.300">
    <property type="entry name" value="P-loop containing nucleotide triphosphate hydrolases"/>
    <property type="match status" value="1"/>
</dbReference>
<dbReference type="SUPFAM" id="SSF52540">
    <property type="entry name" value="P-loop containing nucleoside triphosphate hydrolases"/>
    <property type="match status" value="1"/>
</dbReference>
<dbReference type="GO" id="GO:0015112">
    <property type="term" value="F:nitrate transmembrane transporter activity"/>
    <property type="evidence" value="ECO:0007669"/>
    <property type="project" value="InterPro"/>
</dbReference>
<dbReference type="RefSeq" id="WP_126611835.1">
    <property type="nucleotide sequence ID" value="NZ_CP034562.1"/>
</dbReference>
<dbReference type="PROSITE" id="PS00211">
    <property type="entry name" value="ABC_TRANSPORTER_1"/>
    <property type="match status" value="1"/>
</dbReference>
<dbReference type="KEGG" id="fll:EI427_03910"/>
<reference evidence="8 9" key="1">
    <citation type="submission" date="2018-12" db="EMBL/GenBank/DDBJ databases">
        <title>Flammeovirga pectinis sp. nov., isolated from the gut of the Korean scallop, Patinopecten yessoensis.</title>
        <authorList>
            <person name="Bae J.-W."/>
            <person name="Jeong Y.-S."/>
            <person name="Kang W."/>
        </authorList>
    </citation>
    <scope>NUCLEOTIDE SEQUENCE [LARGE SCALE GENOMIC DNA]</scope>
    <source>
        <strain evidence="8 9">L12M1</strain>
    </source>
</reference>
<evidence type="ECO:0000256" key="1">
    <source>
        <dbReference type="ARBA" id="ARBA00004202"/>
    </source>
</evidence>
<dbReference type="InterPro" id="IPR003593">
    <property type="entry name" value="AAA+_ATPase"/>
</dbReference>
<dbReference type="GO" id="GO:0005524">
    <property type="term" value="F:ATP binding"/>
    <property type="evidence" value="ECO:0007669"/>
    <property type="project" value="UniProtKB-KW"/>
</dbReference>
<dbReference type="InterPro" id="IPR027417">
    <property type="entry name" value="P-loop_NTPase"/>
</dbReference>
<dbReference type="InterPro" id="IPR003439">
    <property type="entry name" value="ABC_transporter-like_ATP-bd"/>
</dbReference>
<dbReference type="CDD" id="cd03293">
    <property type="entry name" value="ABC_NrtD_SsuB_transporters"/>
    <property type="match status" value="1"/>
</dbReference>
<evidence type="ECO:0000256" key="2">
    <source>
        <dbReference type="ARBA" id="ARBA00022448"/>
    </source>
</evidence>
<keyword evidence="9" id="KW-1185">Reference proteome</keyword>
<dbReference type="InterPro" id="IPR005890">
    <property type="entry name" value="NO3_transporter_ATP-bd-like"/>
</dbReference>
<accession>A0A3S9NZN2</accession>
<gene>
    <name evidence="8" type="ORF">EI427_03910</name>
</gene>
<dbReference type="Pfam" id="PF00005">
    <property type="entry name" value="ABC_tran"/>
    <property type="match status" value="1"/>
</dbReference>
<evidence type="ECO:0000256" key="4">
    <source>
        <dbReference type="ARBA" id="ARBA00022741"/>
    </source>
</evidence>
<evidence type="ECO:0000259" key="7">
    <source>
        <dbReference type="PROSITE" id="PS50893"/>
    </source>
</evidence>
<dbReference type="NCBIfam" id="TIGR01184">
    <property type="entry name" value="ntrCD"/>
    <property type="match status" value="1"/>
</dbReference>
<dbReference type="Proteomes" id="UP000267268">
    <property type="component" value="Chromosome 1"/>
</dbReference>
<comment type="subcellular location">
    <subcellularLocation>
        <location evidence="1">Cell membrane</location>
        <topology evidence="1">Peripheral membrane protein</topology>
    </subcellularLocation>
</comment>
<feature type="domain" description="ABC transporter" evidence="7">
    <location>
        <begin position="4"/>
        <end position="237"/>
    </location>
</feature>
<dbReference type="EMBL" id="CP034562">
    <property type="protein sequence ID" value="AZQ61397.1"/>
    <property type="molecule type" value="Genomic_DNA"/>
</dbReference>
<evidence type="ECO:0000256" key="3">
    <source>
        <dbReference type="ARBA" id="ARBA00022475"/>
    </source>
</evidence>
<dbReference type="AlphaFoldDB" id="A0A3S9NZN2"/>
<evidence type="ECO:0000313" key="9">
    <source>
        <dbReference type="Proteomes" id="UP000267268"/>
    </source>
</evidence>
<name>A0A3S9NZN2_9BACT</name>
<dbReference type="GO" id="GO:0005886">
    <property type="term" value="C:plasma membrane"/>
    <property type="evidence" value="ECO:0007669"/>
    <property type="project" value="UniProtKB-SubCell"/>
</dbReference>
<sequence>MAYLELKNVSKSYGTGKDKVEVLKNINLSVEEGEFVAIVGFTGSGKTTLINLINGLEFPDEGEVLLQGKPITGPGPDRGVVFQNYSLLPWLTVAQNIKLAIDEVYTSSSKKEKTALIKKYVDMVHLSHAIDKKPAELSGGMRQRVSVARALAMNPKMLLMDEPLSALDALTRGTLQEEIVNIWGEDKKTCLLITNDVDEGVVMADRIIPLKPGPKAELGPNFKVDLPRPRVIAEINKNETYKHLRNEILEYLIAVGASRKSEKTTSYELPDLKPVMPGRVKWGIQRRKEKQQFF</sequence>
<proteinExistence type="predicted"/>
<protein>
    <submittedName>
        <fullName evidence="8">ABC transporter ATP-binding protein</fullName>
    </submittedName>
</protein>
<dbReference type="GO" id="GO:0016887">
    <property type="term" value="F:ATP hydrolysis activity"/>
    <property type="evidence" value="ECO:0007669"/>
    <property type="project" value="InterPro"/>
</dbReference>
<keyword evidence="5 8" id="KW-0067">ATP-binding</keyword>
<keyword evidence="6" id="KW-0472">Membrane</keyword>
<dbReference type="InterPro" id="IPR050166">
    <property type="entry name" value="ABC_transporter_ATP-bind"/>
</dbReference>
<dbReference type="InterPro" id="IPR017871">
    <property type="entry name" value="ABC_transporter-like_CS"/>
</dbReference>
<keyword evidence="3" id="KW-1003">Cell membrane</keyword>
<keyword evidence="2" id="KW-0813">Transport</keyword>
<keyword evidence="4" id="KW-0547">Nucleotide-binding</keyword>
<evidence type="ECO:0000313" key="8">
    <source>
        <dbReference type="EMBL" id="AZQ61397.1"/>
    </source>
</evidence>
<organism evidence="8 9">
    <name type="scientific">Flammeovirga pectinis</name>
    <dbReference type="NCBI Taxonomy" id="2494373"/>
    <lineage>
        <taxon>Bacteria</taxon>
        <taxon>Pseudomonadati</taxon>
        <taxon>Bacteroidota</taxon>
        <taxon>Cytophagia</taxon>
        <taxon>Cytophagales</taxon>
        <taxon>Flammeovirgaceae</taxon>
        <taxon>Flammeovirga</taxon>
    </lineage>
</organism>
<dbReference type="PANTHER" id="PTHR42788">
    <property type="entry name" value="TAURINE IMPORT ATP-BINDING PROTEIN-RELATED"/>
    <property type="match status" value="1"/>
</dbReference>
<dbReference type="SMART" id="SM00382">
    <property type="entry name" value="AAA"/>
    <property type="match status" value="1"/>
</dbReference>
<evidence type="ECO:0000256" key="6">
    <source>
        <dbReference type="ARBA" id="ARBA00023136"/>
    </source>
</evidence>
<dbReference type="PROSITE" id="PS50893">
    <property type="entry name" value="ABC_TRANSPORTER_2"/>
    <property type="match status" value="1"/>
</dbReference>
<evidence type="ECO:0000256" key="5">
    <source>
        <dbReference type="ARBA" id="ARBA00022840"/>
    </source>
</evidence>
<dbReference type="OrthoDB" id="9782239at2"/>
<dbReference type="PANTHER" id="PTHR42788:SF13">
    <property type="entry name" value="ALIPHATIC SULFONATES IMPORT ATP-BINDING PROTEIN SSUB"/>
    <property type="match status" value="1"/>
</dbReference>